<keyword evidence="6 7" id="KW-0472">Membrane</keyword>
<dbReference type="InterPro" id="IPR000515">
    <property type="entry name" value="MetI-like"/>
</dbReference>
<dbReference type="Gene3D" id="1.10.3720.10">
    <property type="entry name" value="MetI-like"/>
    <property type="match status" value="1"/>
</dbReference>
<dbReference type="SUPFAM" id="SSF161098">
    <property type="entry name" value="MetI-like"/>
    <property type="match status" value="1"/>
</dbReference>
<protein>
    <submittedName>
        <fullName evidence="9">Sugar ABC transporter permease</fullName>
    </submittedName>
</protein>
<keyword evidence="2 7" id="KW-0813">Transport</keyword>
<feature type="transmembrane region" description="Helical" evidence="7">
    <location>
        <begin position="154"/>
        <end position="179"/>
    </location>
</feature>
<evidence type="ECO:0000313" key="9">
    <source>
        <dbReference type="EMBL" id="HCS93331.1"/>
    </source>
</evidence>
<keyword evidence="5 7" id="KW-1133">Transmembrane helix</keyword>
<comment type="similarity">
    <text evidence="7">Belongs to the binding-protein-dependent transport system permease family.</text>
</comment>
<evidence type="ECO:0000256" key="2">
    <source>
        <dbReference type="ARBA" id="ARBA00022448"/>
    </source>
</evidence>
<gene>
    <name evidence="9" type="ORF">DIW15_01315</name>
</gene>
<evidence type="ECO:0000256" key="1">
    <source>
        <dbReference type="ARBA" id="ARBA00004651"/>
    </source>
</evidence>
<dbReference type="PANTHER" id="PTHR43227:SF11">
    <property type="entry name" value="BLL4140 PROTEIN"/>
    <property type="match status" value="1"/>
</dbReference>
<feature type="transmembrane region" description="Helical" evidence="7">
    <location>
        <begin position="107"/>
        <end position="127"/>
    </location>
</feature>
<dbReference type="Proteomes" id="UP000262195">
    <property type="component" value="Unassembled WGS sequence"/>
</dbReference>
<evidence type="ECO:0000259" key="8">
    <source>
        <dbReference type="PROSITE" id="PS50928"/>
    </source>
</evidence>
<dbReference type="EMBL" id="DQHO01000011">
    <property type="protein sequence ID" value="HCS93331.1"/>
    <property type="molecule type" value="Genomic_DNA"/>
</dbReference>
<evidence type="ECO:0000313" key="10">
    <source>
        <dbReference type="Proteomes" id="UP000262195"/>
    </source>
</evidence>
<comment type="caution">
    <text evidence="9">The sequence shown here is derived from an EMBL/GenBank/DDBJ whole genome shotgun (WGS) entry which is preliminary data.</text>
</comment>
<evidence type="ECO:0000256" key="7">
    <source>
        <dbReference type="RuleBase" id="RU363032"/>
    </source>
</evidence>
<dbReference type="Pfam" id="PF00528">
    <property type="entry name" value="BPD_transp_1"/>
    <property type="match status" value="1"/>
</dbReference>
<feature type="transmembrane region" description="Helical" evidence="7">
    <location>
        <begin position="72"/>
        <end position="95"/>
    </location>
</feature>
<dbReference type="PANTHER" id="PTHR43227">
    <property type="entry name" value="BLL4140 PROTEIN"/>
    <property type="match status" value="1"/>
</dbReference>
<keyword evidence="3" id="KW-1003">Cell membrane</keyword>
<feature type="transmembrane region" description="Helical" evidence="7">
    <location>
        <begin position="200"/>
        <end position="222"/>
    </location>
</feature>
<dbReference type="STRING" id="1121105.GCA_000421665_01755"/>
<proteinExistence type="inferred from homology"/>
<dbReference type="GO" id="GO:0005886">
    <property type="term" value="C:plasma membrane"/>
    <property type="evidence" value="ECO:0007669"/>
    <property type="project" value="UniProtKB-SubCell"/>
</dbReference>
<dbReference type="InterPro" id="IPR035906">
    <property type="entry name" value="MetI-like_sf"/>
</dbReference>
<accession>A0A3D4S5W1</accession>
<name>A0A3D4S5W1_9ENTE</name>
<feature type="transmembrane region" description="Helical" evidence="7">
    <location>
        <begin position="266"/>
        <end position="286"/>
    </location>
</feature>
<dbReference type="AlphaFoldDB" id="A0A3D4S5W1"/>
<feature type="domain" description="ABC transmembrane type-1" evidence="8">
    <location>
        <begin position="68"/>
        <end position="282"/>
    </location>
</feature>
<sequence length="294" mass="33109">MKEHASKFRSYALLAPSLIVLAVFVGYPLIYTIYLSFFEWNMVSPVKKFVGFDNYSKIVQDPVFQKVAWNSLGYILLFIIFTCVFPYVVAFLMDIVVGKVREFYKPIFFVPAVVSLVVASMVFTWILNPVSGPVALVLKKIGLTMPFWSNLDGWVIAVIAMITAWKVFGYNFIVLYAAIAGIDREVIEAAKLDRIPTYKILLNIVVPLSSSTGIYVFVITIVQGLQYVFTPIKIITKGGPNNGSANLIYYSYQKAFEMYKVGESSAVSVLTLLLFIVILGLTFKFIEKGVYYEN</sequence>
<reference evidence="9 10" key="1">
    <citation type="journal article" date="2018" name="Nat. Biotechnol.">
        <title>A standardized bacterial taxonomy based on genome phylogeny substantially revises the tree of life.</title>
        <authorList>
            <person name="Parks D.H."/>
            <person name="Chuvochina M."/>
            <person name="Waite D.W."/>
            <person name="Rinke C."/>
            <person name="Skarshewski A."/>
            <person name="Chaumeil P.A."/>
            <person name="Hugenholtz P."/>
        </authorList>
    </citation>
    <scope>NUCLEOTIDE SEQUENCE [LARGE SCALE GENOMIC DNA]</scope>
    <source>
        <strain evidence="9">UBA11306</strain>
    </source>
</reference>
<evidence type="ECO:0000256" key="3">
    <source>
        <dbReference type="ARBA" id="ARBA00022475"/>
    </source>
</evidence>
<dbReference type="GO" id="GO:0055085">
    <property type="term" value="P:transmembrane transport"/>
    <property type="evidence" value="ECO:0007669"/>
    <property type="project" value="InterPro"/>
</dbReference>
<evidence type="ECO:0000256" key="4">
    <source>
        <dbReference type="ARBA" id="ARBA00022692"/>
    </source>
</evidence>
<feature type="transmembrane region" description="Helical" evidence="7">
    <location>
        <begin position="12"/>
        <end position="34"/>
    </location>
</feature>
<organism evidence="9 10">
    <name type="scientific">Bavariicoccus seileri</name>
    <dbReference type="NCBI Taxonomy" id="549685"/>
    <lineage>
        <taxon>Bacteria</taxon>
        <taxon>Bacillati</taxon>
        <taxon>Bacillota</taxon>
        <taxon>Bacilli</taxon>
        <taxon>Lactobacillales</taxon>
        <taxon>Enterococcaceae</taxon>
        <taxon>Bavariicoccus</taxon>
    </lineage>
</organism>
<comment type="subcellular location">
    <subcellularLocation>
        <location evidence="1 7">Cell membrane</location>
        <topology evidence="1 7">Multi-pass membrane protein</topology>
    </subcellularLocation>
</comment>
<keyword evidence="4 7" id="KW-0812">Transmembrane</keyword>
<evidence type="ECO:0000256" key="5">
    <source>
        <dbReference type="ARBA" id="ARBA00022989"/>
    </source>
</evidence>
<evidence type="ECO:0000256" key="6">
    <source>
        <dbReference type="ARBA" id="ARBA00023136"/>
    </source>
</evidence>
<dbReference type="PROSITE" id="PS50928">
    <property type="entry name" value="ABC_TM1"/>
    <property type="match status" value="1"/>
</dbReference>
<dbReference type="CDD" id="cd06261">
    <property type="entry name" value="TM_PBP2"/>
    <property type="match status" value="1"/>
</dbReference>
<dbReference type="InterPro" id="IPR050809">
    <property type="entry name" value="UgpAE/MalFG_permease"/>
</dbReference>